<dbReference type="SUPFAM" id="SSF82866">
    <property type="entry name" value="Multidrug efflux transporter AcrB transmembrane domain"/>
    <property type="match status" value="2"/>
</dbReference>
<dbReference type="InterPro" id="IPR004869">
    <property type="entry name" value="MMPL_dom"/>
</dbReference>
<dbReference type="Pfam" id="PF03176">
    <property type="entry name" value="MMPL"/>
    <property type="match status" value="2"/>
</dbReference>
<feature type="transmembrane region" description="Helical" evidence="7">
    <location>
        <begin position="549"/>
        <end position="565"/>
    </location>
</feature>
<dbReference type="InterPro" id="IPR050545">
    <property type="entry name" value="Mycobact_MmpL"/>
</dbReference>
<dbReference type="PANTHER" id="PTHR33406:SF6">
    <property type="entry name" value="MEMBRANE PROTEIN YDGH-RELATED"/>
    <property type="match status" value="1"/>
</dbReference>
<feature type="transmembrane region" description="Helical" evidence="7">
    <location>
        <begin position="674"/>
        <end position="697"/>
    </location>
</feature>
<evidence type="ECO:0000256" key="4">
    <source>
        <dbReference type="ARBA" id="ARBA00022692"/>
    </source>
</evidence>
<feature type="transmembrane region" description="Helical" evidence="7">
    <location>
        <begin position="572"/>
        <end position="593"/>
    </location>
</feature>
<protein>
    <submittedName>
        <fullName evidence="9">RND superfamily putative drug exporter</fullName>
    </submittedName>
</protein>
<evidence type="ECO:0000256" key="1">
    <source>
        <dbReference type="ARBA" id="ARBA00004651"/>
    </source>
</evidence>
<dbReference type="AlphaFoldDB" id="A0A4Q8ADT9"/>
<dbReference type="GO" id="GO:0005886">
    <property type="term" value="C:plasma membrane"/>
    <property type="evidence" value="ECO:0007669"/>
    <property type="project" value="UniProtKB-SubCell"/>
</dbReference>
<dbReference type="Proteomes" id="UP000292685">
    <property type="component" value="Unassembled WGS sequence"/>
</dbReference>
<reference evidence="9 10" key="1">
    <citation type="submission" date="2019-02" db="EMBL/GenBank/DDBJ databases">
        <title>Sequencing the genomes of 1000 actinobacteria strains.</title>
        <authorList>
            <person name="Klenk H.-P."/>
        </authorList>
    </citation>
    <scope>NUCLEOTIDE SEQUENCE [LARGE SCALE GENOMIC DNA]</scope>
    <source>
        <strain evidence="9 10">DSM 17364</strain>
    </source>
</reference>
<keyword evidence="10" id="KW-1185">Reference proteome</keyword>
<sequence>MVDQGQHGRRARASGATAAVARSVLAVLAVAVWLGVMAIGGPTFGKIGDVQNTDRTAFLPASAEATQAVEWQERFADSDSVPAILIVESQEGVDPSTAADLVRDLERAEIAGASVLSGDIVGPLPSEDGLALQLVVPLSPDVDLASGVDSLRAAGEQALERGDFGAGAEIFVTGPAGFSADLVEAFGGIDGILLAVALAAVLVILLIVYRSVLLPVAVLSTAVAALCAAIVVVYELARVDVIRIDGQSQGILSILVIGAATDYCLLVVARFREALTGGLDRWAAVRQAWRKSIEPILASAGTVIVGLLCLLFSDLNSNKALGPIAASGIVFSVLAAMTLLPAFLGLFGRAAFWPVMPRVRAADGGAAAPEREGRQLWAVLARWVRRRQRPVWIITALVLAVGCLGVTQLQASGVPESTLVLGESDARNGQEAMGRHFDAGAGSPTQIYVAESAAAEVLRGVEDTDGVASASVTAADGGPVRPGAEPRVVEGRVQINATLEHPADSERAEETVIELRTLVHGLDEQGLVGGPTATALDQQATAQADVQKIIPLVFIAILLILMLLLRSIVAPVLLVLTTILSYGTAMGVAALVFNEILGFPGADPTVPLFGFVFLVALGVDYNIFLMSRAREEVLTRGVHDGLTHALAVTGGVITSAGVVLAATFAALAVVPIMFMVQLGFIVAFGVLLDTLVVRTLLVPALGHELGKWLWWPSRRMASGATPAPAPAVSENRTL</sequence>
<organism evidence="9 10">
    <name type="scientific">Zhihengliuella halotolerans</name>
    <dbReference type="NCBI Taxonomy" id="370736"/>
    <lineage>
        <taxon>Bacteria</taxon>
        <taxon>Bacillati</taxon>
        <taxon>Actinomycetota</taxon>
        <taxon>Actinomycetes</taxon>
        <taxon>Micrococcales</taxon>
        <taxon>Micrococcaceae</taxon>
        <taxon>Zhihengliuella</taxon>
    </lineage>
</organism>
<evidence type="ECO:0000313" key="9">
    <source>
        <dbReference type="EMBL" id="RZU62420.1"/>
    </source>
</evidence>
<dbReference type="RefSeq" id="WP_242607573.1">
    <property type="nucleotide sequence ID" value="NZ_SHLA01000001.1"/>
</dbReference>
<accession>A0A4Q8ADT9</accession>
<keyword evidence="4 7" id="KW-0812">Transmembrane</keyword>
<comment type="subcellular location">
    <subcellularLocation>
        <location evidence="1">Cell membrane</location>
        <topology evidence="1">Multi-pass membrane protein</topology>
    </subcellularLocation>
</comment>
<feature type="transmembrane region" description="Helical" evidence="7">
    <location>
        <begin position="20"/>
        <end position="40"/>
    </location>
</feature>
<feature type="transmembrane region" description="Helical" evidence="7">
    <location>
        <begin position="191"/>
        <end position="209"/>
    </location>
</feature>
<dbReference type="PROSITE" id="PS50156">
    <property type="entry name" value="SSD"/>
    <property type="match status" value="1"/>
</dbReference>
<feature type="transmembrane region" description="Helical" evidence="7">
    <location>
        <begin position="325"/>
        <end position="348"/>
    </location>
</feature>
<feature type="transmembrane region" description="Helical" evidence="7">
    <location>
        <begin position="292"/>
        <end position="313"/>
    </location>
</feature>
<dbReference type="EMBL" id="SHLA01000001">
    <property type="protein sequence ID" value="RZU62420.1"/>
    <property type="molecule type" value="Genomic_DNA"/>
</dbReference>
<dbReference type="InterPro" id="IPR000731">
    <property type="entry name" value="SSD"/>
</dbReference>
<comment type="caution">
    <text evidence="9">The sequence shown here is derived from an EMBL/GenBank/DDBJ whole genome shotgun (WGS) entry which is preliminary data.</text>
</comment>
<dbReference type="Gene3D" id="1.20.1640.10">
    <property type="entry name" value="Multidrug efflux transporter AcrB transmembrane domain"/>
    <property type="match status" value="2"/>
</dbReference>
<evidence type="ECO:0000256" key="2">
    <source>
        <dbReference type="ARBA" id="ARBA00010157"/>
    </source>
</evidence>
<feature type="transmembrane region" description="Helical" evidence="7">
    <location>
        <begin position="216"/>
        <end position="237"/>
    </location>
</feature>
<evidence type="ECO:0000313" key="10">
    <source>
        <dbReference type="Proteomes" id="UP000292685"/>
    </source>
</evidence>
<feature type="transmembrane region" description="Helical" evidence="7">
    <location>
        <begin position="645"/>
        <end position="668"/>
    </location>
</feature>
<feature type="domain" description="SSD" evidence="8">
    <location>
        <begin position="575"/>
        <end position="703"/>
    </location>
</feature>
<keyword evidence="6 7" id="KW-0472">Membrane</keyword>
<gene>
    <name evidence="9" type="ORF">EV380_2014</name>
</gene>
<keyword evidence="5 7" id="KW-1133">Transmembrane helix</keyword>
<comment type="similarity">
    <text evidence="2">Belongs to the resistance-nodulation-cell division (RND) (TC 2.A.6) family. MmpL subfamily.</text>
</comment>
<evidence type="ECO:0000259" key="8">
    <source>
        <dbReference type="PROSITE" id="PS50156"/>
    </source>
</evidence>
<feature type="transmembrane region" description="Helical" evidence="7">
    <location>
        <begin position="605"/>
        <end position="624"/>
    </location>
</feature>
<evidence type="ECO:0000256" key="5">
    <source>
        <dbReference type="ARBA" id="ARBA00022989"/>
    </source>
</evidence>
<evidence type="ECO:0000256" key="3">
    <source>
        <dbReference type="ARBA" id="ARBA00022475"/>
    </source>
</evidence>
<evidence type="ECO:0000256" key="7">
    <source>
        <dbReference type="SAM" id="Phobius"/>
    </source>
</evidence>
<feature type="transmembrane region" description="Helical" evidence="7">
    <location>
        <begin position="391"/>
        <end position="411"/>
    </location>
</feature>
<name>A0A4Q8ADT9_9MICC</name>
<dbReference type="PANTHER" id="PTHR33406">
    <property type="entry name" value="MEMBRANE PROTEIN MJ1562-RELATED"/>
    <property type="match status" value="1"/>
</dbReference>
<evidence type="ECO:0000256" key="6">
    <source>
        <dbReference type="ARBA" id="ARBA00023136"/>
    </source>
</evidence>
<keyword evidence="3" id="KW-1003">Cell membrane</keyword>
<feature type="transmembrane region" description="Helical" evidence="7">
    <location>
        <begin position="249"/>
        <end position="271"/>
    </location>
</feature>
<proteinExistence type="inferred from homology"/>